<sequence>MTFMKLPDLILQLQLSFEDYNQAAKKQDLDAYYIEDLNGMATIHSSRTKLYFEIPRDLPKLMEHLKASAQTNECTMGTLADLEKIEKRLVAGQSNR</sequence>
<organism evidence="1 2">
    <name type="scientific">Lentilactobacillus hilgardii</name>
    <name type="common">Lactobacillus hilgardii</name>
    <dbReference type="NCBI Taxonomy" id="1588"/>
    <lineage>
        <taxon>Bacteria</taxon>
        <taxon>Bacillati</taxon>
        <taxon>Bacillota</taxon>
        <taxon>Bacilli</taxon>
        <taxon>Lactobacillales</taxon>
        <taxon>Lactobacillaceae</taxon>
        <taxon>Lentilactobacillus</taxon>
    </lineage>
</organism>
<dbReference type="Proteomes" id="UP000465035">
    <property type="component" value="Chromosome"/>
</dbReference>
<evidence type="ECO:0000313" key="1">
    <source>
        <dbReference type="EMBL" id="QHB51475.1"/>
    </source>
</evidence>
<gene>
    <name evidence="1" type="ORF">GQR93_04225</name>
</gene>
<evidence type="ECO:0000313" key="2">
    <source>
        <dbReference type="Proteomes" id="UP000465035"/>
    </source>
</evidence>
<accession>A0A6P1E728</accession>
<name>A0A6P1E728_LENHI</name>
<proteinExistence type="predicted"/>
<protein>
    <submittedName>
        <fullName evidence="1">Uncharacterized protein</fullName>
    </submittedName>
</protein>
<dbReference type="EMBL" id="CP047121">
    <property type="protein sequence ID" value="QHB51475.1"/>
    <property type="molecule type" value="Genomic_DNA"/>
</dbReference>
<reference evidence="1 2" key="1">
    <citation type="submission" date="2019-12" db="EMBL/GenBank/DDBJ databases">
        <title>Lactobacillus hilgardii FLUB.</title>
        <authorList>
            <person name="Gustaw K."/>
        </authorList>
    </citation>
    <scope>NUCLEOTIDE SEQUENCE [LARGE SCALE GENOMIC DNA]</scope>
    <source>
        <strain evidence="1 2">FLUB</strain>
    </source>
</reference>
<dbReference type="AlphaFoldDB" id="A0A6P1E728"/>